<name>A0A9P0HS74_NEZVI</name>
<dbReference type="EMBL" id="OV725083">
    <property type="protein sequence ID" value="CAH1408119.1"/>
    <property type="molecule type" value="Genomic_DNA"/>
</dbReference>
<dbReference type="AlphaFoldDB" id="A0A9P0HS74"/>
<keyword evidence="1" id="KW-0732">Signal</keyword>
<dbReference type="OrthoDB" id="6598360at2759"/>
<proteinExistence type="predicted"/>
<evidence type="ECO:0000256" key="1">
    <source>
        <dbReference type="SAM" id="SignalP"/>
    </source>
</evidence>
<protein>
    <recommendedName>
        <fullName evidence="4">Neuropeptide</fullName>
    </recommendedName>
</protein>
<gene>
    <name evidence="2" type="ORF">NEZAVI_LOCUS15708</name>
</gene>
<evidence type="ECO:0000313" key="3">
    <source>
        <dbReference type="Proteomes" id="UP001152798"/>
    </source>
</evidence>
<keyword evidence="3" id="KW-1185">Reference proteome</keyword>
<dbReference type="Proteomes" id="UP001152798">
    <property type="component" value="Chromosome 7"/>
</dbReference>
<evidence type="ECO:0000313" key="2">
    <source>
        <dbReference type="EMBL" id="CAH1408119.1"/>
    </source>
</evidence>
<organism evidence="2 3">
    <name type="scientific">Nezara viridula</name>
    <name type="common">Southern green stink bug</name>
    <name type="synonym">Cimex viridulus</name>
    <dbReference type="NCBI Taxonomy" id="85310"/>
    <lineage>
        <taxon>Eukaryota</taxon>
        <taxon>Metazoa</taxon>
        <taxon>Ecdysozoa</taxon>
        <taxon>Arthropoda</taxon>
        <taxon>Hexapoda</taxon>
        <taxon>Insecta</taxon>
        <taxon>Pterygota</taxon>
        <taxon>Neoptera</taxon>
        <taxon>Paraneoptera</taxon>
        <taxon>Hemiptera</taxon>
        <taxon>Heteroptera</taxon>
        <taxon>Panheteroptera</taxon>
        <taxon>Pentatomomorpha</taxon>
        <taxon>Pentatomoidea</taxon>
        <taxon>Pentatomidae</taxon>
        <taxon>Pentatominae</taxon>
        <taxon>Nezara</taxon>
    </lineage>
</organism>
<accession>A0A9P0HS74</accession>
<feature type="signal peptide" evidence="1">
    <location>
        <begin position="1"/>
        <end position="17"/>
    </location>
</feature>
<feature type="chain" id="PRO_5040509402" description="Neuropeptide" evidence="1">
    <location>
        <begin position="18"/>
        <end position="188"/>
    </location>
</feature>
<evidence type="ECO:0008006" key="4">
    <source>
        <dbReference type="Google" id="ProtNLM"/>
    </source>
</evidence>
<sequence length="188" mass="21857">MSVATVSFLMICSLAYSKQLEDWKGHRISKRFLSPVYPKNGIIQFALGLGLPADVRGRNIATNHGILINIQLPTNVSELRLPQRSLRSTSQHRSFLQQVADMLDIKSENREACLGRSLCILYNSRYQTSLFRDLFKALVDSIFDDEDNQRFFKRRKRDTRPSNEDCVNYNQECDSALLKFFDENFKFY</sequence>
<reference evidence="2" key="1">
    <citation type="submission" date="2022-01" db="EMBL/GenBank/DDBJ databases">
        <authorList>
            <person name="King R."/>
        </authorList>
    </citation>
    <scope>NUCLEOTIDE SEQUENCE</scope>
</reference>